<gene>
    <name evidence="1" type="ORF">GCM10009118_07300</name>
</gene>
<dbReference type="EMBL" id="BAAAFH010000003">
    <property type="protein sequence ID" value="GAA0874322.1"/>
    <property type="molecule type" value="Genomic_DNA"/>
</dbReference>
<accession>A0ABN1MN10</accession>
<proteinExistence type="predicted"/>
<name>A0ABN1MN10_9FLAO</name>
<reference evidence="1 2" key="1">
    <citation type="journal article" date="2019" name="Int. J. Syst. Evol. Microbiol.">
        <title>The Global Catalogue of Microorganisms (GCM) 10K type strain sequencing project: providing services to taxonomists for standard genome sequencing and annotation.</title>
        <authorList>
            <consortium name="The Broad Institute Genomics Platform"/>
            <consortium name="The Broad Institute Genome Sequencing Center for Infectious Disease"/>
            <person name="Wu L."/>
            <person name="Ma J."/>
        </authorList>
    </citation>
    <scope>NUCLEOTIDE SEQUENCE [LARGE SCALE GENOMIC DNA]</scope>
    <source>
        <strain evidence="1 2">JCM 16083</strain>
    </source>
</reference>
<evidence type="ECO:0008006" key="3">
    <source>
        <dbReference type="Google" id="ProtNLM"/>
    </source>
</evidence>
<keyword evidence="2" id="KW-1185">Reference proteome</keyword>
<sequence>MQTSKRIYVLVFLVVLSAGRISGQEGFMQDLERVNSLFGKGQFCKMTYRLFRAGVESPVEVLEGSYLSKGKNYILEIAGTKVISIEKERLLINEPEKFMALAKPALFGEYGQVDFSQIEPFIDTVKMVPGLPEHIKGYALFLKPYLSNPYKRIEMYIDTQTGYPVKIRLLYANEIDFSTDNSGALGYPIIEVRYKEIRPRSIPDKEFDTKRYYSCVKGTCSGKGAYTGYAFYNQKDL</sequence>
<evidence type="ECO:0000313" key="2">
    <source>
        <dbReference type="Proteomes" id="UP001501126"/>
    </source>
</evidence>
<dbReference type="Proteomes" id="UP001501126">
    <property type="component" value="Unassembled WGS sequence"/>
</dbReference>
<comment type="caution">
    <text evidence="1">The sequence shown here is derived from an EMBL/GenBank/DDBJ whole genome shotgun (WGS) entry which is preliminary data.</text>
</comment>
<dbReference type="RefSeq" id="WP_343785222.1">
    <property type="nucleotide sequence ID" value="NZ_BAAAFH010000003.1"/>
</dbReference>
<evidence type="ECO:0000313" key="1">
    <source>
        <dbReference type="EMBL" id="GAA0874322.1"/>
    </source>
</evidence>
<protein>
    <recommendedName>
        <fullName evidence="3">Outer membrane lipoprotein-sorting protein</fullName>
    </recommendedName>
</protein>
<organism evidence="1 2">
    <name type="scientific">Wandonia haliotis</name>
    <dbReference type="NCBI Taxonomy" id="574963"/>
    <lineage>
        <taxon>Bacteria</taxon>
        <taxon>Pseudomonadati</taxon>
        <taxon>Bacteroidota</taxon>
        <taxon>Flavobacteriia</taxon>
        <taxon>Flavobacteriales</taxon>
        <taxon>Crocinitomicaceae</taxon>
        <taxon>Wandonia</taxon>
    </lineage>
</organism>